<evidence type="ECO:0000256" key="1">
    <source>
        <dbReference type="ARBA" id="ARBA00001273"/>
    </source>
</evidence>
<feature type="domain" description="Fructose-1-6-bisphosphatase class 1 C-terminal" evidence="15">
    <location>
        <begin position="209"/>
        <end position="333"/>
    </location>
</feature>
<dbReference type="GO" id="GO:0006002">
    <property type="term" value="P:fructose 6-phosphate metabolic process"/>
    <property type="evidence" value="ECO:0007669"/>
    <property type="project" value="TreeGrafter"/>
</dbReference>
<dbReference type="RefSeq" id="WP_044227111.1">
    <property type="nucleotide sequence ID" value="NZ_JBKAGJ010000003.1"/>
</dbReference>
<evidence type="ECO:0000256" key="9">
    <source>
        <dbReference type="ARBA" id="ARBA00023277"/>
    </source>
</evidence>
<dbReference type="GO" id="GO:0042132">
    <property type="term" value="F:fructose 1,6-bisphosphate 1-phosphatase activity"/>
    <property type="evidence" value="ECO:0007669"/>
    <property type="project" value="UniProtKB-UniRule"/>
</dbReference>
<keyword evidence="7 12" id="KW-0378">Hydrolase</keyword>
<dbReference type="PIRSF" id="PIRSF500210">
    <property type="entry name" value="FBPtase"/>
    <property type="match status" value="1"/>
</dbReference>
<evidence type="ECO:0000259" key="14">
    <source>
        <dbReference type="Pfam" id="PF00316"/>
    </source>
</evidence>
<dbReference type="GO" id="GO:0006000">
    <property type="term" value="P:fructose metabolic process"/>
    <property type="evidence" value="ECO:0007669"/>
    <property type="project" value="TreeGrafter"/>
</dbReference>
<feature type="binding site" evidence="12">
    <location>
        <position position="121"/>
    </location>
    <ligand>
        <name>Mg(2+)</name>
        <dbReference type="ChEBI" id="CHEBI:18420"/>
        <label>2</label>
    </ligand>
</feature>
<feature type="binding site" evidence="12">
    <location>
        <begin position="124"/>
        <end position="127"/>
    </location>
    <ligand>
        <name>substrate</name>
    </ligand>
</feature>
<name>A0A098S2G7_9BACT</name>
<evidence type="ECO:0000313" key="16">
    <source>
        <dbReference type="EMBL" id="KGE85993.1"/>
    </source>
</evidence>
<feature type="binding site" evidence="12">
    <location>
        <position position="218"/>
    </location>
    <ligand>
        <name>substrate</name>
    </ligand>
</feature>
<dbReference type="InterPro" id="IPR033391">
    <property type="entry name" value="FBPase_N"/>
</dbReference>
<sequence length="334" mass="36903">MNEKIKALSAPVGTTLDRWIDLNQDQFPYATGELSRLLRDIGLAAKILGREINRAGLGDITGMAGSENVQGEDQKMLDIVGHIRFVRALKMGGQVCCIVSEEKEELVLTGKNDAKYVIAMDPLDGSSNIEVNVPIGTVFGIYRRKTEIGTPPEVAKDALQKGVEQIAGGYVLFGSSTMLVYTTGYGVNGFTYDPSLGEFYLSHPKMRFPAEGNIYSINESHYFKYGEAVQHYLNHCKREGYTARYIGSLVADFHRSLIKGGIYLYPATPGVYPDGKLRLLYECNPLAFIAEQAGGLAYGNGQRIMEIAPVNMHQRVPLIIGSERMVEEAMRFLK</sequence>
<dbReference type="GO" id="GO:0006094">
    <property type="term" value="P:gluconeogenesis"/>
    <property type="evidence" value="ECO:0007669"/>
    <property type="project" value="UniProtKB-UniRule"/>
</dbReference>
<organism evidence="16 17">
    <name type="scientific">Phaeodactylibacter xiamenensis</name>
    <dbReference type="NCBI Taxonomy" id="1524460"/>
    <lineage>
        <taxon>Bacteria</taxon>
        <taxon>Pseudomonadati</taxon>
        <taxon>Bacteroidota</taxon>
        <taxon>Saprospiria</taxon>
        <taxon>Saprospirales</taxon>
        <taxon>Haliscomenobacteraceae</taxon>
        <taxon>Phaeodactylibacter</taxon>
    </lineage>
</organism>
<evidence type="ECO:0000256" key="11">
    <source>
        <dbReference type="ARBA" id="ARBA00081210"/>
    </source>
</evidence>
<keyword evidence="17" id="KW-1185">Reference proteome</keyword>
<dbReference type="CDD" id="cd00354">
    <property type="entry name" value="FBPase"/>
    <property type="match status" value="1"/>
</dbReference>
<feature type="binding site" evidence="12">
    <location>
        <position position="276"/>
    </location>
    <ligand>
        <name>substrate</name>
    </ligand>
</feature>
<feature type="binding site" evidence="12">
    <location>
        <position position="245"/>
    </location>
    <ligand>
        <name>substrate</name>
    </ligand>
</feature>
<protein>
    <recommendedName>
        <fullName evidence="10 12">Fructose-1,6-bisphosphatase class 1</fullName>
        <shortName evidence="12">FBPase class 1</shortName>
        <ecNumber evidence="4 12">3.1.3.11</ecNumber>
    </recommendedName>
    <alternativeName>
        <fullName evidence="11 12">D-fructose-1,6-bisphosphate 1-phosphohydrolase class 1</fullName>
    </alternativeName>
</protein>
<dbReference type="EC" id="3.1.3.11" evidence="4 12"/>
<comment type="subunit">
    <text evidence="12">Homotetramer.</text>
</comment>
<evidence type="ECO:0000256" key="5">
    <source>
        <dbReference type="ARBA" id="ARBA00022490"/>
    </source>
</evidence>
<feature type="binding site" evidence="12">
    <location>
        <position position="124"/>
    </location>
    <ligand>
        <name>Mg(2+)</name>
        <dbReference type="ChEBI" id="CHEBI:18420"/>
        <label>2</label>
    </ligand>
</feature>
<dbReference type="PANTHER" id="PTHR11556">
    <property type="entry name" value="FRUCTOSE-1,6-BISPHOSPHATASE-RELATED"/>
    <property type="match status" value="1"/>
</dbReference>
<evidence type="ECO:0000256" key="10">
    <source>
        <dbReference type="ARBA" id="ARBA00072069"/>
    </source>
</evidence>
<dbReference type="InterPro" id="IPR044015">
    <property type="entry name" value="FBPase_C_dom"/>
</dbReference>
<dbReference type="AlphaFoldDB" id="A0A098S2G7"/>
<keyword evidence="5 12" id="KW-0963">Cytoplasm</keyword>
<dbReference type="NCBIfam" id="NF006778">
    <property type="entry name" value="PRK09293.1-1"/>
    <property type="match status" value="1"/>
</dbReference>
<feature type="binding site" evidence="12">
    <location>
        <begin position="263"/>
        <end position="265"/>
    </location>
    <ligand>
        <name>substrate</name>
    </ligand>
</feature>
<dbReference type="InterPro" id="IPR000146">
    <property type="entry name" value="FBPase_class-1"/>
</dbReference>
<dbReference type="Gene3D" id="3.40.190.80">
    <property type="match status" value="1"/>
</dbReference>
<comment type="caution">
    <text evidence="16">The sequence shown here is derived from an EMBL/GenBank/DDBJ whole genome shotgun (WGS) entry which is preliminary data.</text>
</comment>
<dbReference type="PROSITE" id="PS00124">
    <property type="entry name" value="FBPASE"/>
    <property type="match status" value="1"/>
</dbReference>
<proteinExistence type="inferred from homology"/>
<reference evidence="16 17" key="1">
    <citation type="journal article" date="2014" name="Int. J. Syst. Evol. Microbiol.">
        <title>Phaeodactylibacter xiamenensis gen. nov., sp. nov., a member of the family Saprospiraceae isolated from the marine alga Phaeodactylum tricornutum.</title>
        <authorList>
            <person name="Chen Z.Jr."/>
            <person name="Lei X."/>
            <person name="Lai Q."/>
            <person name="Li Y."/>
            <person name="Zhang B."/>
            <person name="Zhang J."/>
            <person name="Zhang H."/>
            <person name="Yang L."/>
            <person name="Zheng W."/>
            <person name="Tian Y."/>
            <person name="Yu Z."/>
            <person name="Xu H.Jr."/>
            <person name="Zheng T."/>
        </authorList>
    </citation>
    <scope>NUCLEOTIDE SEQUENCE [LARGE SCALE GENOMIC DNA]</scope>
    <source>
        <strain evidence="16 17">KD52</strain>
    </source>
</reference>
<dbReference type="Pfam" id="PF00316">
    <property type="entry name" value="FBPase"/>
    <property type="match status" value="1"/>
</dbReference>
<keyword evidence="9 12" id="KW-0119">Carbohydrate metabolism</keyword>
<feature type="binding site" evidence="12">
    <location>
        <position position="121"/>
    </location>
    <ligand>
        <name>Mg(2+)</name>
        <dbReference type="ChEBI" id="CHEBI:18420"/>
        <label>1</label>
    </ligand>
</feature>
<accession>A0A098S2G7</accession>
<dbReference type="PRINTS" id="PR00115">
    <property type="entry name" value="F16BPHPHTASE"/>
</dbReference>
<evidence type="ECO:0000256" key="13">
    <source>
        <dbReference type="RuleBase" id="RU000508"/>
    </source>
</evidence>
<comment type="cofactor">
    <cofactor evidence="12">
        <name>Mg(2+)</name>
        <dbReference type="ChEBI" id="CHEBI:18420"/>
    </cofactor>
    <text evidence="12">Binds 2 magnesium ions per subunit.</text>
</comment>
<feature type="binding site" evidence="12">
    <location>
        <position position="123"/>
    </location>
    <ligand>
        <name>Mg(2+)</name>
        <dbReference type="ChEBI" id="CHEBI:18420"/>
        <label>1</label>
    </ligand>
</feature>
<dbReference type="HAMAP" id="MF_01855">
    <property type="entry name" value="FBPase_class1"/>
    <property type="match status" value="1"/>
</dbReference>
<dbReference type="GO" id="GO:0000287">
    <property type="term" value="F:magnesium ion binding"/>
    <property type="evidence" value="ECO:0007669"/>
    <property type="project" value="UniProtKB-UniRule"/>
</dbReference>
<keyword evidence="6 12" id="KW-0479">Metal-binding</keyword>
<dbReference type="GO" id="GO:0005829">
    <property type="term" value="C:cytosol"/>
    <property type="evidence" value="ECO:0007669"/>
    <property type="project" value="TreeGrafter"/>
</dbReference>
<dbReference type="OrthoDB" id="9806756at2"/>
<gene>
    <name evidence="12" type="primary">fbp</name>
    <name evidence="16" type="ORF">IX84_25700</name>
</gene>
<evidence type="ECO:0000256" key="8">
    <source>
        <dbReference type="ARBA" id="ARBA00022842"/>
    </source>
</evidence>
<dbReference type="FunFam" id="3.30.540.10:FF:000002">
    <property type="entry name" value="Fructose-1,6-bisphosphatase class 1"/>
    <property type="match status" value="1"/>
</dbReference>
<evidence type="ECO:0000256" key="4">
    <source>
        <dbReference type="ARBA" id="ARBA00013093"/>
    </source>
</evidence>
<comment type="pathway">
    <text evidence="2">Carbohydrate biosynthesis; Calvin cycle.</text>
</comment>
<dbReference type="PIRSF" id="PIRSF000904">
    <property type="entry name" value="FBPtase_SBPase"/>
    <property type="match status" value="1"/>
</dbReference>
<comment type="catalytic activity">
    <reaction evidence="1 12">
        <text>beta-D-fructose 1,6-bisphosphate + H2O = beta-D-fructose 6-phosphate + phosphate</text>
        <dbReference type="Rhea" id="RHEA:11064"/>
        <dbReference type="ChEBI" id="CHEBI:15377"/>
        <dbReference type="ChEBI" id="CHEBI:32966"/>
        <dbReference type="ChEBI" id="CHEBI:43474"/>
        <dbReference type="ChEBI" id="CHEBI:57634"/>
        <dbReference type="EC" id="3.1.3.11"/>
    </reaction>
</comment>
<comment type="subcellular location">
    <subcellularLocation>
        <location evidence="12">Cytoplasm</location>
    </subcellularLocation>
</comment>
<evidence type="ECO:0000259" key="15">
    <source>
        <dbReference type="Pfam" id="PF18913"/>
    </source>
</evidence>
<evidence type="ECO:0000256" key="12">
    <source>
        <dbReference type="HAMAP-Rule" id="MF_01855"/>
    </source>
</evidence>
<dbReference type="EMBL" id="JPOS01000083">
    <property type="protein sequence ID" value="KGE85993.1"/>
    <property type="molecule type" value="Genomic_DNA"/>
</dbReference>
<feature type="binding site" evidence="12">
    <location>
        <position position="282"/>
    </location>
    <ligand>
        <name>Mg(2+)</name>
        <dbReference type="ChEBI" id="CHEBI:18420"/>
        <label>2</label>
    </ligand>
</feature>
<feature type="binding site" evidence="12">
    <location>
        <position position="101"/>
    </location>
    <ligand>
        <name>Mg(2+)</name>
        <dbReference type="ChEBI" id="CHEBI:18420"/>
        <label>1</label>
    </ligand>
</feature>
<dbReference type="Gene3D" id="3.30.540.10">
    <property type="entry name" value="Fructose-1,6-Bisphosphatase, subunit A, domain 1"/>
    <property type="match status" value="1"/>
</dbReference>
<dbReference type="PANTHER" id="PTHR11556:SF35">
    <property type="entry name" value="SEDOHEPTULOSE-1,7-BISPHOSPHATASE, CHLOROPLASTIC"/>
    <property type="match status" value="1"/>
</dbReference>
<keyword evidence="8 12" id="KW-0460">Magnesium</keyword>
<feature type="domain" description="Fructose-1-6-bisphosphatase class I N-terminal" evidence="14">
    <location>
        <begin position="15"/>
        <end position="204"/>
    </location>
</feature>
<comment type="similarity">
    <text evidence="3 12 13">Belongs to the FBPase class 1 family.</text>
</comment>
<evidence type="ECO:0000256" key="2">
    <source>
        <dbReference type="ARBA" id="ARBA00005215"/>
    </source>
</evidence>
<evidence type="ECO:0000313" key="17">
    <source>
        <dbReference type="Proteomes" id="UP000029736"/>
    </source>
</evidence>
<evidence type="ECO:0000256" key="3">
    <source>
        <dbReference type="ARBA" id="ARBA00010941"/>
    </source>
</evidence>
<dbReference type="SUPFAM" id="SSF56655">
    <property type="entry name" value="Carbohydrate phosphatase"/>
    <property type="match status" value="1"/>
</dbReference>
<dbReference type="GO" id="GO:0030388">
    <property type="term" value="P:fructose 1,6-bisphosphate metabolic process"/>
    <property type="evidence" value="ECO:0007669"/>
    <property type="project" value="TreeGrafter"/>
</dbReference>
<evidence type="ECO:0000256" key="6">
    <source>
        <dbReference type="ARBA" id="ARBA00022723"/>
    </source>
</evidence>
<dbReference type="STRING" id="1524460.IX84_25700"/>
<evidence type="ECO:0000256" key="7">
    <source>
        <dbReference type="ARBA" id="ARBA00022801"/>
    </source>
</evidence>
<dbReference type="Pfam" id="PF18913">
    <property type="entry name" value="FBPase_C"/>
    <property type="match status" value="1"/>
</dbReference>
<dbReference type="GO" id="GO:0005986">
    <property type="term" value="P:sucrose biosynthetic process"/>
    <property type="evidence" value="ECO:0007669"/>
    <property type="project" value="TreeGrafter"/>
</dbReference>
<dbReference type="Proteomes" id="UP000029736">
    <property type="component" value="Unassembled WGS sequence"/>
</dbReference>
<dbReference type="InterPro" id="IPR028343">
    <property type="entry name" value="FBPtase"/>
</dbReference>
<dbReference type="InterPro" id="IPR020548">
    <property type="entry name" value="Fructose_bisphosphatase_AS"/>
</dbReference>